<sequence length="386" mass="42355">MSNQQISRLYDTVHRNDVLSNGVTMADIKAAIEDMKEVYMPRPHSLYSTEKPIADYNTVAHRCAYLYKYAPLHSAIVRDELKIILNQSIFWKFHDKLATSKLKICSLGGGPGSDIVGIVAALSELDVFQCSAKVVDLKADWEDTLRSVVQELRSGDYGVVGQCFQAENFDWDYLTADLLEDEIKGDVFEAVGEADLVTMVKFVSAASCQSTYSMLKKIFRMLKPGSMVLFIDNASGGFSELVDKVSKESQGFETNNTDFVDCTNGLVAQGFETNNTDFVDCTNGLVAQGFETNNTDFVDCTNGLVAQGFETNNTDFVDCTNGLVAQGFVENVSDVAACTNAFNVGKVNRYQLQSGSPHQPQSASVEIEVEKELESQVNCCSSCVIS</sequence>
<dbReference type="AlphaFoldDB" id="A0AAV6UHV5"/>
<proteinExistence type="predicted"/>
<reference evidence="1 2" key="1">
    <citation type="journal article" date="2022" name="Nat. Ecol. Evol.">
        <title>A masculinizing supergene underlies an exaggerated male reproductive morph in a spider.</title>
        <authorList>
            <person name="Hendrickx F."/>
            <person name="De Corte Z."/>
            <person name="Sonet G."/>
            <person name="Van Belleghem S.M."/>
            <person name="Kostlbacher S."/>
            <person name="Vangestel C."/>
        </authorList>
    </citation>
    <scope>NUCLEOTIDE SEQUENCE [LARGE SCALE GENOMIC DNA]</scope>
    <source>
        <strain evidence="1">W744_W776</strain>
    </source>
</reference>
<gene>
    <name evidence="1" type="ORF">JTE90_023982</name>
</gene>
<evidence type="ECO:0000313" key="1">
    <source>
        <dbReference type="EMBL" id="KAG8183333.1"/>
    </source>
</evidence>
<comment type="caution">
    <text evidence="1">The sequence shown here is derived from an EMBL/GenBank/DDBJ whole genome shotgun (WGS) entry which is preliminary data.</text>
</comment>
<dbReference type="Pfam" id="PF11312">
    <property type="entry name" value="Methyltransf_34"/>
    <property type="match status" value="1"/>
</dbReference>
<name>A0AAV6UHV5_9ARAC</name>
<accession>A0AAV6UHV5</accession>
<keyword evidence="2" id="KW-1185">Reference proteome</keyword>
<dbReference type="InterPro" id="IPR029063">
    <property type="entry name" value="SAM-dependent_MTases_sf"/>
</dbReference>
<dbReference type="Proteomes" id="UP000827092">
    <property type="component" value="Unassembled WGS sequence"/>
</dbReference>
<evidence type="ECO:0000313" key="2">
    <source>
        <dbReference type="Proteomes" id="UP000827092"/>
    </source>
</evidence>
<organism evidence="1 2">
    <name type="scientific">Oedothorax gibbosus</name>
    <dbReference type="NCBI Taxonomy" id="931172"/>
    <lineage>
        <taxon>Eukaryota</taxon>
        <taxon>Metazoa</taxon>
        <taxon>Ecdysozoa</taxon>
        <taxon>Arthropoda</taxon>
        <taxon>Chelicerata</taxon>
        <taxon>Arachnida</taxon>
        <taxon>Araneae</taxon>
        <taxon>Araneomorphae</taxon>
        <taxon>Entelegynae</taxon>
        <taxon>Araneoidea</taxon>
        <taxon>Linyphiidae</taxon>
        <taxon>Erigoninae</taxon>
        <taxon>Oedothorax</taxon>
    </lineage>
</organism>
<dbReference type="EMBL" id="JAFNEN010000421">
    <property type="protein sequence ID" value="KAG8183333.1"/>
    <property type="molecule type" value="Genomic_DNA"/>
</dbReference>
<protein>
    <submittedName>
        <fullName evidence="1">Uncharacterized protein</fullName>
    </submittedName>
</protein>
<dbReference type="Gene3D" id="3.40.50.150">
    <property type="entry name" value="Vaccinia Virus protein VP39"/>
    <property type="match status" value="1"/>
</dbReference>
<dbReference type="InterPro" id="IPR021463">
    <property type="entry name" value="Methyltransf_34"/>
</dbReference>